<accession>A0A834W809</accession>
<evidence type="ECO:0000313" key="2">
    <source>
        <dbReference type="EMBL" id="KAF7807349.1"/>
    </source>
</evidence>
<dbReference type="EMBL" id="JAAIUW010000012">
    <property type="protein sequence ID" value="KAF7807349.1"/>
    <property type="molecule type" value="Genomic_DNA"/>
</dbReference>
<organism evidence="2 3">
    <name type="scientific">Senna tora</name>
    <dbReference type="NCBI Taxonomy" id="362788"/>
    <lineage>
        <taxon>Eukaryota</taxon>
        <taxon>Viridiplantae</taxon>
        <taxon>Streptophyta</taxon>
        <taxon>Embryophyta</taxon>
        <taxon>Tracheophyta</taxon>
        <taxon>Spermatophyta</taxon>
        <taxon>Magnoliopsida</taxon>
        <taxon>eudicotyledons</taxon>
        <taxon>Gunneridae</taxon>
        <taxon>Pentapetalae</taxon>
        <taxon>rosids</taxon>
        <taxon>fabids</taxon>
        <taxon>Fabales</taxon>
        <taxon>Fabaceae</taxon>
        <taxon>Caesalpinioideae</taxon>
        <taxon>Cassia clade</taxon>
        <taxon>Senna</taxon>
    </lineage>
</organism>
<feature type="region of interest" description="Disordered" evidence="1">
    <location>
        <begin position="1"/>
        <end position="31"/>
    </location>
</feature>
<reference evidence="2" key="1">
    <citation type="submission" date="2020-09" db="EMBL/GenBank/DDBJ databases">
        <title>Genome-Enabled Discovery of Anthraquinone Biosynthesis in Senna tora.</title>
        <authorList>
            <person name="Kang S.-H."/>
            <person name="Pandey R.P."/>
            <person name="Lee C.-M."/>
            <person name="Sim J.-S."/>
            <person name="Jeong J.-T."/>
            <person name="Choi B.-S."/>
            <person name="Jung M."/>
            <person name="Ginzburg D."/>
            <person name="Zhao K."/>
            <person name="Won S.Y."/>
            <person name="Oh T.-J."/>
            <person name="Yu Y."/>
            <person name="Kim N.-H."/>
            <person name="Lee O.R."/>
            <person name="Lee T.-H."/>
            <person name="Bashyal P."/>
            <person name="Kim T.-S."/>
            <person name="Lee W.-H."/>
            <person name="Kawkins C."/>
            <person name="Kim C.-K."/>
            <person name="Kim J.S."/>
            <person name="Ahn B.O."/>
            <person name="Rhee S.Y."/>
            <person name="Sohng J.K."/>
        </authorList>
    </citation>
    <scope>NUCLEOTIDE SEQUENCE</scope>
    <source>
        <tissue evidence="2">Leaf</tissue>
    </source>
</reference>
<protein>
    <submittedName>
        <fullName evidence="2">Uncharacterized protein</fullName>
    </submittedName>
</protein>
<feature type="compositionally biased region" description="Basic and acidic residues" evidence="1">
    <location>
        <begin position="1"/>
        <end position="13"/>
    </location>
</feature>
<dbReference type="Proteomes" id="UP000634136">
    <property type="component" value="Unassembled WGS sequence"/>
</dbReference>
<comment type="caution">
    <text evidence="2">The sequence shown here is derived from an EMBL/GenBank/DDBJ whole genome shotgun (WGS) entry which is preliminary data.</text>
</comment>
<gene>
    <name evidence="2" type="ORF">G2W53_039510</name>
</gene>
<name>A0A834W809_9FABA</name>
<dbReference type="AlphaFoldDB" id="A0A834W809"/>
<keyword evidence="3" id="KW-1185">Reference proteome</keyword>
<evidence type="ECO:0000313" key="3">
    <source>
        <dbReference type="Proteomes" id="UP000634136"/>
    </source>
</evidence>
<proteinExistence type="predicted"/>
<evidence type="ECO:0000256" key="1">
    <source>
        <dbReference type="SAM" id="MobiDB-lite"/>
    </source>
</evidence>
<sequence length="31" mass="3526">MDDLTHLPSDHKPHSTIKSARIPKYNAKPQV</sequence>